<sequence length="608" mass="68038">MWSELHLLRPFWLLALLPALLLWLLLYRHRQQPGLWHNLIARHLQPVVLLGEQLQKRQPLALPLLALCWLLAVLALSGPSWQKLPQPALTVKQATVLIMDMSLSMRATDLVPDRLTQQRFKALDFIDKLREGELALISYAADAFVISPLTPDHNNIRLQVPNLRPELMPAQGSNVLAALELADQLLTQAGFASGEVILFTDGFEAQSFHALQQLLNRYPHRLSVLAFGSAEGAVVRLENGELLKDRQGGVVVPRVPLQQLAVLARQGGGQFRQAVADNSDLEALVQALRNPQASKGETPVLSGDVWQDGAVYLVWLLLPLALWLGRRAAVLMLCLIIYIPPANANSWQQLWQTQQQRAQQAYQQGNYAKAREQFQDPLWQGNAAYRAGDYQQAEQAYRQALAQGENASLWHNLGNTLAMQQDLEQALSAFQRASELDPEHSAARQNAELMQQLLEQQQAEQQQAEQQAQQQSEEQQDQQSSDSNESSADNASQNAKDNAEEQTDNAQQSAQSAEQGPPDESEPQQTDANRAQQAEAQLEPAQADTQDTAAQAVINEPWPNATPEQQQELENLLRKVQDDPGVLLRNRMLLEYQKRRHSLPPQGAQQEW</sequence>
<feature type="domain" description="VWFA" evidence="4">
    <location>
        <begin position="94"/>
        <end position="288"/>
    </location>
</feature>
<dbReference type="eggNOG" id="COG0457">
    <property type="taxonomic scope" value="Bacteria"/>
</dbReference>
<protein>
    <recommendedName>
        <fullName evidence="4">VWFA domain-containing protein</fullName>
    </recommendedName>
</protein>
<dbReference type="AlphaFoldDB" id="H3ZB53"/>
<dbReference type="InterPro" id="IPR050768">
    <property type="entry name" value="UPF0353/GerABKA_families"/>
</dbReference>
<dbReference type="InterPro" id="IPR002035">
    <property type="entry name" value="VWF_A"/>
</dbReference>
<feature type="region of interest" description="Disordered" evidence="2">
    <location>
        <begin position="455"/>
        <end position="569"/>
    </location>
</feature>
<dbReference type="PROSITE" id="PS50293">
    <property type="entry name" value="TPR_REGION"/>
    <property type="match status" value="1"/>
</dbReference>
<dbReference type="STRING" id="1129374.AJE_02791"/>
<keyword evidence="3" id="KW-0472">Membrane</keyword>
<proteinExistence type="predicted"/>
<feature type="compositionally biased region" description="Low complexity" evidence="2">
    <location>
        <begin position="531"/>
        <end position="552"/>
    </location>
</feature>
<keyword evidence="6" id="KW-1185">Reference proteome</keyword>
<dbReference type="PATRIC" id="fig|1129374.4.peg.565"/>
<accession>H3ZB53</accession>
<feature type="transmembrane region" description="Helical" evidence="3">
    <location>
        <begin position="60"/>
        <end position="81"/>
    </location>
</feature>
<organism evidence="5 6">
    <name type="scientific">Alishewanella jeotgali KCTC 22429</name>
    <dbReference type="NCBI Taxonomy" id="1129374"/>
    <lineage>
        <taxon>Bacteria</taxon>
        <taxon>Pseudomonadati</taxon>
        <taxon>Pseudomonadota</taxon>
        <taxon>Gammaproteobacteria</taxon>
        <taxon>Alteromonadales</taxon>
        <taxon>Alteromonadaceae</taxon>
        <taxon>Alishewanella</taxon>
    </lineage>
</organism>
<dbReference type="Proteomes" id="UP000012046">
    <property type="component" value="Unassembled WGS sequence"/>
</dbReference>
<dbReference type="SMART" id="SM00327">
    <property type="entry name" value="VWA"/>
    <property type="match status" value="1"/>
</dbReference>
<feature type="compositionally biased region" description="Low complexity" evidence="2">
    <location>
        <begin position="455"/>
        <end position="495"/>
    </location>
</feature>
<dbReference type="PANTHER" id="PTHR22550:SF14">
    <property type="entry name" value="VWFA DOMAIN-CONTAINING PROTEIN"/>
    <property type="match status" value="1"/>
</dbReference>
<dbReference type="SMART" id="SM00028">
    <property type="entry name" value="TPR"/>
    <property type="match status" value="1"/>
</dbReference>
<dbReference type="SUPFAM" id="SSF53300">
    <property type="entry name" value="vWA-like"/>
    <property type="match status" value="1"/>
</dbReference>
<gene>
    <name evidence="5" type="ORF">AJE_02791</name>
</gene>
<evidence type="ECO:0000256" key="3">
    <source>
        <dbReference type="SAM" id="Phobius"/>
    </source>
</evidence>
<dbReference type="SUPFAM" id="SSF48452">
    <property type="entry name" value="TPR-like"/>
    <property type="match status" value="1"/>
</dbReference>
<dbReference type="Gene3D" id="1.25.40.10">
    <property type="entry name" value="Tetratricopeptide repeat domain"/>
    <property type="match status" value="1"/>
</dbReference>
<dbReference type="PANTHER" id="PTHR22550">
    <property type="entry name" value="SPORE GERMINATION PROTEIN"/>
    <property type="match status" value="1"/>
</dbReference>
<dbReference type="PROSITE" id="PS50005">
    <property type="entry name" value="TPR"/>
    <property type="match status" value="1"/>
</dbReference>
<keyword evidence="1" id="KW-0802">TPR repeat</keyword>
<evidence type="ECO:0000313" key="5">
    <source>
        <dbReference type="EMBL" id="EHR42167.1"/>
    </source>
</evidence>
<evidence type="ECO:0000256" key="1">
    <source>
        <dbReference type="PROSITE-ProRule" id="PRU00339"/>
    </source>
</evidence>
<feature type="repeat" description="TPR" evidence="1">
    <location>
        <begin position="407"/>
        <end position="440"/>
    </location>
</feature>
<dbReference type="Pfam" id="PF13432">
    <property type="entry name" value="TPR_16"/>
    <property type="match status" value="1"/>
</dbReference>
<dbReference type="CDD" id="cd00198">
    <property type="entry name" value="vWFA"/>
    <property type="match status" value="1"/>
</dbReference>
<dbReference type="eggNOG" id="COG2304">
    <property type="taxonomic scope" value="Bacteria"/>
</dbReference>
<evidence type="ECO:0000313" key="6">
    <source>
        <dbReference type="Proteomes" id="UP000012046"/>
    </source>
</evidence>
<dbReference type="EMBL" id="AHTH01000005">
    <property type="protein sequence ID" value="EHR42167.1"/>
    <property type="molecule type" value="Genomic_DNA"/>
</dbReference>
<reference evidence="5 6" key="1">
    <citation type="journal article" date="2012" name="J. Bacteriol.">
        <title>Genome Sequence of Extracellular-Protease-Producing Alishewanella jeotgali Isolated from Traditional Korean Fermented Seafood.</title>
        <authorList>
            <person name="Jung J."/>
            <person name="Chun J."/>
            <person name="Park W."/>
        </authorList>
    </citation>
    <scope>NUCLEOTIDE SEQUENCE [LARGE SCALE GENOMIC DNA]</scope>
    <source>
        <strain evidence="5 6">KCTC 22429</strain>
    </source>
</reference>
<dbReference type="Gene3D" id="3.40.50.410">
    <property type="entry name" value="von Willebrand factor, type A domain"/>
    <property type="match status" value="1"/>
</dbReference>
<dbReference type="InterPro" id="IPR011990">
    <property type="entry name" value="TPR-like_helical_dom_sf"/>
</dbReference>
<dbReference type="InterPro" id="IPR019734">
    <property type="entry name" value="TPR_rpt"/>
</dbReference>
<evidence type="ECO:0000259" key="4">
    <source>
        <dbReference type="PROSITE" id="PS50234"/>
    </source>
</evidence>
<evidence type="ECO:0000256" key="2">
    <source>
        <dbReference type="SAM" id="MobiDB-lite"/>
    </source>
</evidence>
<feature type="compositionally biased region" description="Polar residues" evidence="2">
    <location>
        <begin position="504"/>
        <end position="514"/>
    </location>
</feature>
<dbReference type="RefSeq" id="WP_008949572.1">
    <property type="nucleotide sequence ID" value="NZ_AHTH01000005.1"/>
</dbReference>
<keyword evidence="3" id="KW-1133">Transmembrane helix</keyword>
<feature type="transmembrane region" description="Helical" evidence="3">
    <location>
        <begin position="6"/>
        <end position="27"/>
    </location>
</feature>
<dbReference type="PROSITE" id="PS50234">
    <property type="entry name" value="VWFA"/>
    <property type="match status" value="1"/>
</dbReference>
<name>H3ZB53_9ALTE</name>
<dbReference type="InterPro" id="IPR036465">
    <property type="entry name" value="vWFA_dom_sf"/>
</dbReference>
<keyword evidence="3" id="KW-0812">Transmembrane</keyword>
<comment type="caution">
    <text evidence="5">The sequence shown here is derived from an EMBL/GenBank/DDBJ whole genome shotgun (WGS) entry which is preliminary data.</text>
</comment>
<dbReference type="Pfam" id="PF13519">
    <property type="entry name" value="VWA_2"/>
    <property type="match status" value="1"/>
</dbReference>